<sequence>MTCSTYITLAKKDIPSYKTTYGVALIEFSDILCKSPTSRFVVTCAAHHFPSQCIVVCT</sequence>
<gene>
    <name evidence="1" type="ORF">LACBIDRAFT_309132</name>
</gene>
<dbReference type="KEGG" id="lbc:LACBIDRAFT_309132"/>
<organism evidence="2">
    <name type="scientific">Laccaria bicolor (strain S238N-H82 / ATCC MYA-4686)</name>
    <name type="common">Bicoloured deceiver</name>
    <name type="synonym">Laccaria laccata var. bicolor</name>
    <dbReference type="NCBI Taxonomy" id="486041"/>
    <lineage>
        <taxon>Eukaryota</taxon>
        <taxon>Fungi</taxon>
        <taxon>Dikarya</taxon>
        <taxon>Basidiomycota</taxon>
        <taxon>Agaricomycotina</taxon>
        <taxon>Agaricomycetes</taxon>
        <taxon>Agaricomycetidae</taxon>
        <taxon>Agaricales</taxon>
        <taxon>Agaricineae</taxon>
        <taxon>Hydnangiaceae</taxon>
        <taxon>Laccaria</taxon>
    </lineage>
</organism>
<dbReference type="EMBL" id="DS547093">
    <property type="protein sequence ID" value="EDR13358.1"/>
    <property type="molecule type" value="Genomic_DNA"/>
</dbReference>
<dbReference type="InParanoid" id="B0CVM3"/>
<evidence type="ECO:0000313" key="2">
    <source>
        <dbReference type="Proteomes" id="UP000001194"/>
    </source>
</evidence>
<dbReference type="RefSeq" id="XP_001875856.1">
    <property type="nucleotide sequence ID" value="XM_001875821.1"/>
</dbReference>
<name>B0CVM3_LACBS</name>
<keyword evidence="2" id="KW-1185">Reference proteome</keyword>
<proteinExistence type="predicted"/>
<protein>
    <submittedName>
        <fullName evidence="1">Predicted protein</fullName>
    </submittedName>
</protein>
<evidence type="ECO:0000313" key="1">
    <source>
        <dbReference type="EMBL" id="EDR13358.1"/>
    </source>
</evidence>
<dbReference type="GeneID" id="6071923"/>
<accession>B0CVM3</accession>
<dbReference type="AlphaFoldDB" id="B0CVM3"/>
<dbReference type="Proteomes" id="UP000001194">
    <property type="component" value="Unassembled WGS sequence"/>
</dbReference>
<dbReference type="HOGENOM" id="CLU_2979482_0_0_1"/>
<reference evidence="1 2" key="1">
    <citation type="journal article" date="2008" name="Nature">
        <title>The genome of Laccaria bicolor provides insights into mycorrhizal symbiosis.</title>
        <authorList>
            <person name="Martin F."/>
            <person name="Aerts A."/>
            <person name="Ahren D."/>
            <person name="Brun A."/>
            <person name="Danchin E.G.J."/>
            <person name="Duchaussoy F."/>
            <person name="Gibon J."/>
            <person name="Kohler A."/>
            <person name="Lindquist E."/>
            <person name="Pereda V."/>
            <person name="Salamov A."/>
            <person name="Shapiro H.J."/>
            <person name="Wuyts J."/>
            <person name="Blaudez D."/>
            <person name="Buee M."/>
            <person name="Brokstein P."/>
            <person name="Canbaeck B."/>
            <person name="Cohen D."/>
            <person name="Courty P.E."/>
            <person name="Coutinho P.M."/>
            <person name="Delaruelle C."/>
            <person name="Detter J.C."/>
            <person name="Deveau A."/>
            <person name="DiFazio S."/>
            <person name="Duplessis S."/>
            <person name="Fraissinet-Tachet L."/>
            <person name="Lucic E."/>
            <person name="Frey-Klett P."/>
            <person name="Fourrey C."/>
            <person name="Feussner I."/>
            <person name="Gay G."/>
            <person name="Grimwood J."/>
            <person name="Hoegger P.J."/>
            <person name="Jain P."/>
            <person name="Kilaru S."/>
            <person name="Labbe J."/>
            <person name="Lin Y.C."/>
            <person name="Legue V."/>
            <person name="Le Tacon F."/>
            <person name="Marmeisse R."/>
            <person name="Melayah D."/>
            <person name="Montanini B."/>
            <person name="Muratet M."/>
            <person name="Nehls U."/>
            <person name="Niculita-Hirzel H."/>
            <person name="Oudot-Le Secq M.P."/>
            <person name="Peter M."/>
            <person name="Quesneville H."/>
            <person name="Rajashekar B."/>
            <person name="Reich M."/>
            <person name="Rouhier N."/>
            <person name="Schmutz J."/>
            <person name="Yin T."/>
            <person name="Chalot M."/>
            <person name="Henrissat B."/>
            <person name="Kuees U."/>
            <person name="Lucas S."/>
            <person name="Van de Peer Y."/>
            <person name="Podila G.K."/>
            <person name="Polle A."/>
            <person name="Pukkila P.J."/>
            <person name="Richardson P.M."/>
            <person name="Rouze P."/>
            <person name="Sanders I.R."/>
            <person name="Stajich J.E."/>
            <person name="Tunlid A."/>
            <person name="Tuskan G."/>
            <person name="Grigoriev I.V."/>
        </authorList>
    </citation>
    <scope>NUCLEOTIDE SEQUENCE [LARGE SCALE GENOMIC DNA]</scope>
    <source>
        <strain evidence="2">S238N-H82 / ATCC MYA-4686</strain>
    </source>
</reference>